<name>C4XQI5_SOLM1</name>
<dbReference type="HOGENOM" id="CLU_1882399_0_0_7"/>
<evidence type="ECO:0000313" key="3">
    <source>
        <dbReference type="Proteomes" id="UP000009071"/>
    </source>
</evidence>
<dbReference type="RefSeq" id="WP_015860549.1">
    <property type="nucleotide sequence ID" value="NC_012796.1"/>
</dbReference>
<evidence type="ECO:0000256" key="1">
    <source>
        <dbReference type="SAM" id="MobiDB-lite"/>
    </source>
</evidence>
<organism evidence="2 3">
    <name type="scientific">Solidesulfovibrio magneticus (strain ATCC 700980 / DSM 13731 / RS-1)</name>
    <name type="common">Desulfovibrio magneticus</name>
    <dbReference type="NCBI Taxonomy" id="573370"/>
    <lineage>
        <taxon>Bacteria</taxon>
        <taxon>Pseudomonadati</taxon>
        <taxon>Thermodesulfobacteriota</taxon>
        <taxon>Desulfovibrionia</taxon>
        <taxon>Desulfovibrionales</taxon>
        <taxon>Desulfovibrionaceae</taxon>
        <taxon>Solidesulfovibrio</taxon>
    </lineage>
</organism>
<feature type="compositionally biased region" description="Acidic residues" evidence="1">
    <location>
        <begin position="111"/>
        <end position="135"/>
    </location>
</feature>
<evidence type="ECO:0000313" key="2">
    <source>
        <dbReference type="EMBL" id="BAH75350.1"/>
    </source>
</evidence>
<sequence length="135" mass="14393">MTEASFWTAACPEVAKEDLDRPLSVPGAALVPELLLQVPPFDGLAAAFGAEVVLFGALLPQSEDGVLPDLAGLDVLWLELLPQPEDELLLGWDGAGAVEGVDELLQPELLPLEDDDDDDDEDLPPLENDDLLLLA</sequence>
<protein>
    <submittedName>
        <fullName evidence="2">Uncharacterized protein</fullName>
    </submittedName>
</protein>
<gene>
    <name evidence="2" type="ordered locus">DMR_18590</name>
</gene>
<dbReference type="EMBL" id="AP010904">
    <property type="protein sequence ID" value="BAH75350.1"/>
    <property type="molecule type" value="Genomic_DNA"/>
</dbReference>
<dbReference type="KEGG" id="dma:DMR_18590"/>
<proteinExistence type="predicted"/>
<keyword evidence="3" id="KW-1185">Reference proteome</keyword>
<dbReference type="AlphaFoldDB" id="C4XQI5"/>
<feature type="region of interest" description="Disordered" evidence="1">
    <location>
        <begin position="109"/>
        <end position="135"/>
    </location>
</feature>
<accession>C4XQI5</accession>
<dbReference type="STRING" id="573370.DMR_18590"/>
<dbReference type="Proteomes" id="UP000009071">
    <property type="component" value="Chromosome"/>
</dbReference>
<reference evidence="2 3" key="1">
    <citation type="journal article" date="2009" name="Genome Res.">
        <title>Whole genome sequence of Desulfovibrio magneticus strain RS-1 revealed common gene clusters in magnetotactic bacteria.</title>
        <authorList>
            <person name="Nakazawa H."/>
            <person name="Arakaki A."/>
            <person name="Narita-Yamada S."/>
            <person name="Yashiro I."/>
            <person name="Jinno K."/>
            <person name="Aoki N."/>
            <person name="Tsuruyama A."/>
            <person name="Okamura Y."/>
            <person name="Tanikawa S."/>
            <person name="Fujita N."/>
            <person name="Takeyama H."/>
            <person name="Matsunaga T."/>
        </authorList>
    </citation>
    <scope>NUCLEOTIDE SEQUENCE [LARGE SCALE GENOMIC DNA]</scope>
    <source>
        <strain evidence="3">ATCC 700980 / DSM 13731 / RS-1</strain>
    </source>
</reference>